<dbReference type="EMBL" id="BAAATR010000008">
    <property type="protein sequence ID" value="GAA2242076.1"/>
    <property type="molecule type" value="Genomic_DNA"/>
</dbReference>
<evidence type="ECO:0000256" key="1">
    <source>
        <dbReference type="SAM" id="MobiDB-lite"/>
    </source>
</evidence>
<dbReference type="InterPro" id="IPR029058">
    <property type="entry name" value="AB_hydrolase_fold"/>
</dbReference>
<dbReference type="InterPro" id="IPR050583">
    <property type="entry name" value="Mycobacterial_A85_antigen"/>
</dbReference>
<dbReference type="Pfam" id="PF00756">
    <property type="entry name" value="Esterase"/>
    <property type="match status" value="1"/>
</dbReference>
<dbReference type="RefSeq" id="WP_344636338.1">
    <property type="nucleotide sequence ID" value="NZ_BAAATR010000008.1"/>
</dbReference>
<protein>
    <submittedName>
        <fullName evidence="3">Alpha/beta hydrolase-fold protein</fullName>
    </submittedName>
</protein>
<evidence type="ECO:0000313" key="3">
    <source>
        <dbReference type="EMBL" id="GAA2242076.1"/>
    </source>
</evidence>
<keyword evidence="2" id="KW-0472">Membrane</keyword>
<dbReference type="Proteomes" id="UP001500305">
    <property type="component" value="Unassembled WGS sequence"/>
</dbReference>
<proteinExistence type="predicted"/>
<keyword evidence="3" id="KW-0378">Hydrolase</keyword>
<dbReference type="Gene3D" id="3.40.50.1820">
    <property type="entry name" value="alpha/beta hydrolase"/>
    <property type="match status" value="1"/>
</dbReference>
<dbReference type="GO" id="GO:0016787">
    <property type="term" value="F:hydrolase activity"/>
    <property type="evidence" value="ECO:0007669"/>
    <property type="project" value="UniProtKB-KW"/>
</dbReference>
<evidence type="ECO:0000256" key="2">
    <source>
        <dbReference type="SAM" id="Phobius"/>
    </source>
</evidence>
<keyword evidence="2" id="KW-0812">Transmembrane</keyword>
<comment type="caution">
    <text evidence="3">The sequence shown here is derived from an EMBL/GenBank/DDBJ whole genome shotgun (WGS) entry which is preliminary data.</text>
</comment>
<feature type="transmembrane region" description="Helical" evidence="2">
    <location>
        <begin position="40"/>
        <end position="62"/>
    </location>
</feature>
<feature type="transmembrane region" description="Helical" evidence="2">
    <location>
        <begin position="6"/>
        <end position="28"/>
    </location>
</feature>
<gene>
    <name evidence="3" type="ORF">GCM10010430_24590</name>
</gene>
<sequence>MNVSLLQGWLPVTMKVVAVLALLAAVGWRDSRWRLRRLPVALGVTVLLTVLVALGVLYLSGITDPLPFSLWVWAGVAIMALTVLVVGWRGGRWWQRAAVPVAVLVAVATGANVINQETGYYPTVGDAIGELTDQPLPSQITVDQAKSITGKTSTGRIVTVDIPTTASNFNHRQELVYLPPAWFRSASRPKLPVIEMIGGEFSAPDNWIRIGNAAQTADAYAKKHKGFAPVMVFVDPSGGFKVDTECANGPAGKAQDHLIKDVPPYVESTFGTATDPRKWGVAGWSMGGTCALTMAVTHPGVFGHFLDISGDLGPNTGNKEQTIAKLYGGDAAAWAANDPMTVLAHHPKFPKGVTAVLMAGDQEARQTTQMKQQLEPALHKAGYSVHLTVLPGKHVWQFAAGAFAHDFAVLAQQVGTPGSRPTAATANKPEPAPSLP</sequence>
<reference evidence="3 4" key="1">
    <citation type="journal article" date="2019" name="Int. J. Syst. Evol. Microbiol.">
        <title>The Global Catalogue of Microorganisms (GCM) 10K type strain sequencing project: providing services to taxonomists for standard genome sequencing and annotation.</title>
        <authorList>
            <consortium name="The Broad Institute Genomics Platform"/>
            <consortium name="The Broad Institute Genome Sequencing Center for Infectious Disease"/>
            <person name="Wu L."/>
            <person name="Ma J."/>
        </authorList>
    </citation>
    <scope>NUCLEOTIDE SEQUENCE [LARGE SCALE GENOMIC DNA]</scope>
    <source>
        <strain evidence="3 4">JCM 7356</strain>
    </source>
</reference>
<accession>A0ABN3DUK9</accession>
<evidence type="ECO:0000313" key="4">
    <source>
        <dbReference type="Proteomes" id="UP001500305"/>
    </source>
</evidence>
<feature type="region of interest" description="Disordered" evidence="1">
    <location>
        <begin position="416"/>
        <end position="436"/>
    </location>
</feature>
<dbReference type="SUPFAM" id="SSF53474">
    <property type="entry name" value="alpha/beta-Hydrolases"/>
    <property type="match status" value="1"/>
</dbReference>
<keyword evidence="4" id="KW-1185">Reference proteome</keyword>
<dbReference type="PANTHER" id="PTHR48098">
    <property type="entry name" value="ENTEROCHELIN ESTERASE-RELATED"/>
    <property type="match status" value="1"/>
</dbReference>
<dbReference type="PANTHER" id="PTHR48098:SF1">
    <property type="entry name" value="DIACYLGLYCEROL ACYLTRANSFERASE_MYCOLYLTRANSFERASE AG85A"/>
    <property type="match status" value="1"/>
</dbReference>
<dbReference type="InterPro" id="IPR000801">
    <property type="entry name" value="Esterase-like"/>
</dbReference>
<keyword evidence="2" id="KW-1133">Transmembrane helix</keyword>
<name>A0ABN3DUK9_9ACTN</name>
<organism evidence="3 4">
    <name type="scientific">Kitasatospora cystarginea</name>
    <dbReference type="NCBI Taxonomy" id="58350"/>
    <lineage>
        <taxon>Bacteria</taxon>
        <taxon>Bacillati</taxon>
        <taxon>Actinomycetota</taxon>
        <taxon>Actinomycetes</taxon>
        <taxon>Kitasatosporales</taxon>
        <taxon>Streptomycetaceae</taxon>
        <taxon>Kitasatospora</taxon>
    </lineage>
</organism>
<feature type="transmembrane region" description="Helical" evidence="2">
    <location>
        <begin position="68"/>
        <end position="88"/>
    </location>
</feature>